<name>C5BSN2_TERTT</name>
<sequence length="49" mass="5328">MGEILKYSKIWFYTNLIFRGAGALSLLAMAAAIAFGDGGTFSISWEPIQ</sequence>
<keyword evidence="1" id="KW-0472">Membrane</keyword>
<organism evidence="2 3">
    <name type="scientific">Teredinibacter turnerae (strain ATCC 39867 / T7901)</name>
    <dbReference type="NCBI Taxonomy" id="377629"/>
    <lineage>
        <taxon>Bacteria</taxon>
        <taxon>Pseudomonadati</taxon>
        <taxon>Pseudomonadota</taxon>
        <taxon>Gammaproteobacteria</taxon>
        <taxon>Cellvibrionales</taxon>
        <taxon>Cellvibrionaceae</taxon>
        <taxon>Teredinibacter</taxon>
    </lineage>
</organism>
<proteinExistence type="predicted"/>
<dbReference type="AlphaFoldDB" id="C5BSN2"/>
<accession>C5BSN2</accession>
<gene>
    <name evidence="2" type="ordered locus">TERTU_1430</name>
</gene>
<dbReference type="Proteomes" id="UP000009080">
    <property type="component" value="Chromosome"/>
</dbReference>
<reference evidence="2 3" key="1">
    <citation type="journal article" date="2009" name="PLoS ONE">
        <title>The complete genome of Teredinibacter turnerae T7901: an intracellular endosymbiont of marine wood-boring bivalves (shipworms).</title>
        <authorList>
            <person name="Yang J.C."/>
            <person name="Madupu R."/>
            <person name="Durkin A.S."/>
            <person name="Ekborg N.A."/>
            <person name="Pedamallu C.S."/>
            <person name="Hostetler J.B."/>
            <person name="Radune D."/>
            <person name="Toms B.S."/>
            <person name="Henrissat B."/>
            <person name="Coutinho P.M."/>
            <person name="Schwarz S."/>
            <person name="Field L."/>
            <person name="Trindade-Silva A.E."/>
            <person name="Soares C.A.G."/>
            <person name="Elshahawi S."/>
            <person name="Hanora A."/>
            <person name="Schmidt E.W."/>
            <person name="Haygood M.G."/>
            <person name="Posfai J."/>
            <person name="Benner J."/>
            <person name="Madinger C."/>
            <person name="Nove J."/>
            <person name="Anton B."/>
            <person name="Chaudhary K."/>
            <person name="Foster J."/>
            <person name="Holman A."/>
            <person name="Kumar S."/>
            <person name="Lessard P.A."/>
            <person name="Luyten Y.A."/>
            <person name="Slatko B."/>
            <person name="Wood N."/>
            <person name="Wu B."/>
            <person name="Teplitski M."/>
            <person name="Mougous J.D."/>
            <person name="Ward N."/>
            <person name="Eisen J.A."/>
            <person name="Badger J.H."/>
            <person name="Distel D.L."/>
        </authorList>
    </citation>
    <scope>NUCLEOTIDE SEQUENCE [LARGE SCALE GENOMIC DNA]</scope>
    <source>
        <strain evidence="3">ATCC 39867 / T7901</strain>
    </source>
</reference>
<keyword evidence="3" id="KW-1185">Reference proteome</keyword>
<keyword evidence="1" id="KW-1133">Transmembrane helix</keyword>
<evidence type="ECO:0000313" key="2">
    <source>
        <dbReference type="EMBL" id="ACR12397.1"/>
    </source>
</evidence>
<dbReference type="KEGG" id="ttu:TERTU_1430"/>
<dbReference type="EMBL" id="CP001614">
    <property type="protein sequence ID" value="ACR12397.1"/>
    <property type="molecule type" value="Genomic_DNA"/>
</dbReference>
<protein>
    <submittedName>
        <fullName evidence="2">Uncharacterized protein</fullName>
    </submittedName>
</protein>
<evidence type="ECO:0000256" key="1">
    <source>
        <dbReference type="SAM" id="Phobius"/>
    </source>
</evidence>
<dbReference type="STRING" id="377629.TERTU_1430"/>
<evidence type="ECO:0000313" key="3">
    <source>
        <dbReference type="Proteomes" id="UP000009080"/>
    </source>
</evidence>
<feature type="transmembrane region" description="Helical" evidence="1">
    <location>
        <begin position="12"/>
        <end position="35"/>
    </location>
</feature>
<dbReference type="HOGENOM" id="CLU_3141651_0_0_6"/>
<keyword evidence="1" id="KW-0812">Transmembrane</keyword>